<protein>
    <submittedName>
        <fullName evidence="1">Uncharacterized protein</fullName>
    </submittedName>
</protein>
<dbReference type="Proteomes" id="UP000315252">
    <property type="component" value="Unassembled WGS sequence"/>
</dbReference>
<sequence>MSWNQQEIEAFTAEAWEGLEAAQSALTRRFDLEDRDWQMDQQQGTVTLAAEGRAPLTFDAVAIGSLAKKTWMWAWANDSILENFSSESAKLKQLTETSGLAFFAQPLWEDAIEDDAWSAAAIALKVLGGTAVYRCPIAADTSLFVLLREHFNA</sequence>
<dbReference type="Pfam" id="PF21813">
    <property type="entry name" value="DUF6882"/>
    <property type="match status" value="1"/>
</dbReference>
<evidence type="ECO:0000313" key="2">
    <source>
        <dbReference type="Proteomes" id="UP000315252"/>
    </source>
</evidence>
<dbReference type="AlphaFoldDB" id="A0A545TT29"/>
<proteinExistence type="predicted"/>
<accession>A0A545TT29</accession>
<keyword evidence="2" id="KW-1185">Reference proteome</keyword>
<comment type="caution">
    <text evidence="1">The sequence shown here is derived from an EMBL/GenBank/DDBJ whole genome shotgun (WGS) entry which is preliminary data.</text>
</comment>
<dbReference type="InterPro" id="IPR049249">
    <property type="entry name" value="DUF6882"/>
</dbReference>
<dbReference type="RefSeq" id="WP_142896086.1">
    <property type="nucleotide sequence ID" value="NZ_ML660054.1"/>
</dbReference>
<dbReference type="EMBL" id="VHSH01000003">
    <property type="protein sequence ID" value="TQV80373.1"/>
    <property type="molecule type" value="Genomic_DNA"/>
</dbReference>
<name>A0A545TT29_9PROT</name>
<reference evidence="1 2" key="1">
    <citation type="submission" date="2019-06" db="EMBL/GenBank/DDBJ databases">
        <title>Whole genome sequence for Rhodospirillaceae sp. R148.</title>
        <authorList>
            <person name="Wang G."/>
        </authorList>
    </citation>
    <scope>NUCLEOTIDE SEQUENCE [LARGE SCALE GENOMIC DNA]</scope>
    <source>
        <strain evidence="1 2">R148</strain>
    </source>
</reference>
<gene>
    <name evidence="1" type="ORF">FKG95_09285</name>
</gene>
<organism evidence="1 2">
    <name type="scientific">Denitrobaculum tricleocarpae</name>
    <dbReference type="NCBI Taxonomy" id="2591009"/>
    <lineage>
        <taxon>Bacteria</taxon>
        <taxon>Pseudomonadati</taxon>
        <taxon>Pseudomonadota</taxon>
        <taxon>Alphaproteobacteria</taxon>
        <taxon>Rhodospirillales</taxon>
        <taxon>Rhodospirillaceae</taxon>
        <taxon>Denitrobaculum</taxon>
    </lineage>
</organism>
<evidence type="ECO:0000313" key="1">
    <source>
        <dbReference type="EMBL" id="TQV80373.1"/>
    </source>
</evidence>
<dbReference type="OrthoDB" id="8439179at2"/>